<feature type="non-terminal residue" evidence="1">
    <location>
        <position position="1"/>
    </location>
</feature>
<reference evidence="1" key="1">
    <citation type="submission" date="2023-03" db="EMBL/GenBank/DDBJ databases">
        <title>Massive genome expansion in bonnet fungi (Mycena s.s.) driven by repeated elements and novel gene families across ecological guilds.</title>
        <authorList>
            <consortium name="Lawrence Berkeley National Laboratory"/>
            <person name="Harder C.B."/>
            <person name="Miyauchi S."/>
            <person name="Viragh M."/>
            <person name="Kuo A."/>
            <person name="Thoen E."/>
            <person name="Andreopoulos B."/>
            <person name="Lu D."/>
            <person name="Skrede I."/>
            <person name="Drula E."/>
            <person name="Henrissat B."/>
            <person name="Morin E."/>
            <person name="Kohler A."/>
            <person name="Barry K."/>
            <person name="LaButti K."/>
            <person name="Morin E."/>
            <person name="Salamov A."/>
            <person name="Lipzen A."/>
            <person name="Mereny Z."/>
            <person name="Hegedus B."/>
            <person name="Baldrian P."/>
            <person name="Stursova M."/>
            <person name="Weitz H."/>
            <person name="Taylor A."/>
            <person name="Grigoriev I.V."/>
            <person name="Nagy L.G."/>
            <person name="Martin F."/>
            <person name="Kauserud H."/>
        </authorList>
    </citation>
    <scope>NUCLEOTIDE SEQUENCE</scope>
    <source>
        <strain evidence="1">CBHHK200</strain>
    </source>
</reference>
<gene>
    <name evidence="1" type="ORF">C8F04DRAFT_905260</name>
</gene>
<organism evidence="1 2">
    <name type="scientific">Mycena alexandri</name>
    <dbReference type="NCBI Taxonomy" id="1745969"/>
    <lineage>
        <taxon>Eukaryota</taxon>
        <taxon>Fungi</taxon>
        <taxon>Dikarya</taxon>
        <taxon>Basidiomycota</taxon>
        <taxon>Agaricomycotina</taxon>
        <taxon>Agaricomycetes</taxon>
        <taxon>Agaricomycetidae</taxon>
        <taxon>Agaricales</taxon>
        <taxon>Marasmiineae</taxon>
        <taxon>Mycenaceae</taxon>
        <taxon>Mycena</taxon>
    </lineage>
</organism>
<evidence type="ECO:0000313" key="1">
    <source>
        <dbReference type="EMBL" id="KAJ7015805.1"/>
    </source>
</evidence>
<evidence type="ECO:0000313" key="2">
    <source>
        <dbReference type="Proteomes" id="UP001218188"/>
    </source>
</evidence>
<name>A0AAD6RWY6_9AGAR</name>
<sequence>LEVVKDLEIRLGVVRRWEPDGDDWIRVAKMAKNRRYQRAIDALEGLVVARMFELSKVNMSDTEGYKLRKHIAKALQARSKGVRSALERYNEAAAAMTPPRTQLSWEQIVDYAFLADFDLLRDGREDIRGEPWAQPAGRIAMDQHFKLLRVDEEIAHLNLEIPRLVTHM</sequence>
<keyword evidence="2" id="KW-1185">Reference proteome</keyword>
<protein>
    <submittedName>
        <fullName evidence="1">Uncharacterized protein</fullName>
    </submittedName>
</protein>
<dbReference type="AlphaFoldDB" id="A0AAD6RWY6"/>
<comment type="caution">
    <text evidence="1">The sequence shown here is derived from an EMBL/GenBank/DDBJ whole genome shotgun (WGS) entry which is preliminary data.</text>
</comment>
<dbReference type="EMBL" id="JARJCM010000860">
    <property type="protein sequence ID" value="KAJ7015805.1"/>
    <property type="molecule type" value="Genomic_DNA"/>
</dbReference>
<proteinExistence type="predicted"/>
<dbReference type="Proteomes" id="UP001218188">
    <property type="component" value="Unassembled WGS sequence"/>
</dbReference>
<accession>A0AAD6RWY6</accession>
<feature type="non-terminal residue" evidence="1">
    <location>
        <position position="168"/>
    </location>
</feature>